<proteinExistence type="predicted"/>
<dbReference type="Gene3D" id="3.40.50.1580">
    <property type="entry name" value="Nucleoside phosphorylase domain"/>
    <property type="match status" value="1"/>
</dbReference>
<organism evidence="2">
    <name type="scientific">Paramoeba aestuarina</name>
    <dbReference type="NCBI Taxonomy" id="180227"/>
    <lineage>
        <taxon>Eukaryota</taxon>
        <taxon>Amoebozoa</taxon>
        <taxon>Discosea</taxon>
        <taxon>Flabellinia</taxon>
        <taxon>Dactylopodida</taxon>
        <taxon>Paramoebidae</taxon>
        <taxon>Paramoeba</taxon>
    </lineage>
</organism>
<dbReference type="GO" id="GO:0008930">
    <property type="term" value="F:methylthioadenosine nucleosidase activity"/>
    <property type="evidence" value="ECO:0007669"/>
    <property type="project" value="TreeGrafter"/>
</dbReference>
<reference evidence="2" key="1">
    <citation type="submission" date="2021-01" db="EMBL/GenBank/DDBJ databases">
        <authorList>
            <person name="Corre E."/>
            <person name="Pelletier E."/>
            <person name="Niang G."/>
            <person name="Scheremetjew M."/>
            <person name="Finn R."/>
            <person name="Kale V."/>
            <person name="Holt S."/>
            <person name="Cochrane G."/>
            <person name="Meng A."/>
            <person name="Brown T."/>
            <person name="Cohen L."/>
        </authorList>
    </citation>
    <scope>NUCLEOTIDE SEQUENCE</scope>
    <source>
        <strain evidence="2">SoJaBio B1-5/56/2</strain>
    </source>
</reference>
<dbReference type="GO" id="GO:0008782">
    <property type="term" value="F:adenosylhomocysteine nucleosidase activity"/>
    <property type="evidence" value="ECO:0007669"/>
    <property type="project" value="TreeGrafter"/>
</dbReference>
<gene>
    <name evidence="2" type="ORF">NAES01612_LOCUS9150</name>
</gene>
<dbReference type="AlphaFoldDB" id="A0A7S4KPN5"/>
<sequence length="272" mass="29911">MEQPRLNRPILVQGPMPSEVNDLITLLDDVSECTHFNYVFYKGTLKDFDYPVIVSLTQKGMESASAATALGIALFQPIAIIHQGTSGGHDPTLNVNDIVLGGKTVHLGSFYTPSLQRNQGSHALNWDPMHLFASKESAGTDPNAKKIMEQDGSKWLLEIANKVGVDWMKTQSSKVLEGVIGASNIWNNEQDRISHFSSLYSTSCEDMESFAAAQTAKMMSGEKEEGCFSFLAIRVISNNIMNGALHDPASSKVCQKFVYEVIRKIAADLHKQ</sequence>
<accession>A0A7S4KPN5</accession>
<dbReference type="InterPro" id="IPR000845">
    <property type="entry name" value="Nucleoside_phosphorylase_d"/>
</dbReference>
<dbReference type="PANTHER" id="PTHR46832:SF1">
    <property type="entry name" value="5'-METHYLTHIOADENOSINE_S-ADENOSYLHOMOCYSTEINE NUCLEOSIDASE"/>
    <property type="match status" value="1"/>
</dbReference>
<dbReference type="PANTHER" id="PTHR46832">
    <property type="entry name" value="5'-METHYLTHIOADENOSINE/S-ADENOSYLHOMOCYSTEINE NUCLEOSIDASE"/>
    <property type="match status" value="1"/>
</dbReference>
<dbReference type="GO" id="GO:0019284">
    <property type="term" value="P:L-methionine salvage from S-adenosylmethionine"/>
    <property type="evidence" value="ECO:0007669"/>
    <property type="project" value="TreeGrafter"/>
</dbReference>
<dbReference type="GO" id="GO:0005829">
    <property type="term" value="C:cytosol"/>
    <property type="evidence" value="ECO:0007669"/>
    <property type="project" value="TreeGrafter"/>
</dbReference>
<dbReference type="CDD" id="cd09008">
    <property type="entry name" value="MTAN"/>
    <property type="match status" value="1"/>
</dbReference>
<name>A0A7S4KPN5_9EUKA</name>
<dbReference type="EMBL" id="HBKR01013842">
    <property type="protein sequence ID" value="CAE2300811.1"/>
    <property type="molecule type" value="Transcribed_RNA"/>
</dbReference>
<dbReference type="GO" id="GO:0009116">
    <property type="term" value="P:nucleoside metabolic process"/>
    <property type="evidence" value="ECO:0007669"/>
    <property type="project" value="InterPro"/>
</dbReference>
<feature type="domain" description="Nucleoside phosphorylase" evidence="1">
    <location>
        <begin position="9"/>
        <end position="247"/>
    </location>
</feature>
<protein>
    <recommendedName>
        <fullName evidence="1">Nucleoside phosphorylase domain-containing protein</fullName>
    </recommendedName>
</protein>
<dbReference type="SUPFAM" id="SSF53167">
    <property type="entry name" value="Purine and uridine phosphorylases"/>
    <property type="match status" value="1"/>
</dbReference>
<evidence type="ECO:0000313" key="2">
    <source>
        <dbReference type="EMBL" id="CAE2300811.1"/>
    </source>
</evidence>
<evidence type="ECO:0000259" key="1">
    <source>
        <dbReference type="Pfam" id="PF01048"/>
    </source>
</evidence>
<dbReference type="Pfam" id="PF01048">
    <property type="entry name" value="PNP_UDP_1"/>
    <property type="match status" value="1"/>
</dbReference>
<dbReference type="InterPro" id="IPR035994">
    <property type="entry name" value="Nucleoside_phosphorylase_sf"/>
</dbReference>